<accession>A0A2J6TH21</accession>
<keyword evidence="2" id="KW-1185">Reference proteome</keyword>
<protein>
    <submittedName>
        <fullName evidence="1">Uncharacterized protein</fullName>
    </submittedName>
</protein>
<evidence type="ECO:0000313" key="1">
    <source>
        <dbReference type="EMBL" id="PMD62329.1"/>
    </source>
</evidence>
<sequence length="234" mass="25592">MDLPSSHSTQPFNSSFKPYPRSFPSHYTLSSFSVPPDCASIPVYLPTLPGHPLPIVSQNTHPIISSHLPTLTLFYPPLSVPVQPRSNSNSNPIFIHNIYKLHLISSSLNIKLTLSSIASALAVNIIYFHDATITPYSPQSLDSILSLLNGSECNPMQAIQLHSINSARDTPRPHTSFPPPQISLNPTPFNQPTFPSCPPLPPNSMTPGISVRGRKTSNAAWQAVRSAWLGMKTR</sequence>
<dbReference type="RefSeq" id="XP_024739233.1">
    <property type="nucleotide sequence ID" value="XM_024872015.1"/>
</dbReference>
<dbReference type="AlphaFoldDB" id="A0A2J6TH21"/>
<dbReference type="InParanoid" id="A0A2J6TH21"/>
<dbReference type="EMBL" id="KZ613783">
    <property type="protein sequence ID" value="PMD62329.1"/>
    <property type="molecule type" value="Genomic_DNA"/>
</dbReference>
<dbReference type="GeneID" id="36580097"/>
<organism evidence="1 2">
    <name type="scientific">Hyaloscypha bicolor E</name>
    <dbReference type="NCBI Taxonomy" id="1095630"/>
    <lineage>
        <taxon>Eukaryota</taxon>
        <taxon>Fungi</taxon>
        <taxon>Dikarya</taxon>
        <taxon>Ascomycota</taxon>
        <taxon>Pezizomycotina</taxon>
        <taxon>Leotiomycetes</taxon>
        <taxon>Helotiales</taxon>
        <taxon>Hyaloscyphaceae</taxon>
        <taxon>Hyaloscypha</taxon>
        <taxon>Hyaloscypha bicolor</taxon>
    </lineage>
</organism>
<name>A0A2J6TH21_9HELO</name>
<evidence type="ECO:0000313" key="2">
    <source>
        <dbReference type="Proteomes" id="UP000235371"/>
    </source>
</evidence>
<gene>
    <name evidence="1" type="ORF">K444DRAFT_339637</name>
</gene>
<proteinExistence type="predicted"/>
<reference evidence="1 2" key="1">
    <citation type="submission" date="2016-04" db="EMBL/GenBank/DDBJ databases">
        <title>A degradative enzymes factory behind the ericoid mycorrhizal symbiosis.</title>
        <authorList>
            <consortium name="DOE Joint Genome Institute"/>
            <person name="Martino E."/>
            <person name="Morin E."/>
            <person name="Grelet G."/>
            <person name="Kuo A."/>
            <person name="Kohler A."/>
            <person name="Daghino S."/>
            <person name="Barry K."/>
            <person name="Choi C."/>
            <person name="Cichocki N."/>
            <person name="Clum A."/>
            <person name="Copeland A."/>
            <person name="Hainaut M."/>
            <person name="Haridas S."/>
            <person name="Labutti K."/>
            <person name="Lindquist E."/>
            <person name="Lipzen A."/>
            <person name="Khouja H.-R."/>
            <person name="Murat C."/>
            <person name="Ohm R."/>
            <person name="Olson A."/>
            <person name="Spatafora J."/>
            <person name="Veneault-Fourrey C."/>
            <person name="Henrissat B."/>
            <person name="Grigoriev I."/>
            <person name="Martin F."/>
            <person name="Perotto S."/>
        </authorList>
    </citation>
    <scope>NUCLEOTIDE SEQUENCE [LARGE SCALE GENOMIC DNA]</scope>
    <source>
        <strain evidence="1 2">E</strain>
    </source>
</reference>
<dbReference type="Proteomes" id="UP000235371">
    <property type="component" value="Unassembled WGS sequence"/>
</dbReference>